<accession>A0A6C0BI29</accession>
<evidence type="ECO:0000256" key="1">
    <source>
        <dbReference type="SAM" id="MobiDB-lite"/>
    </source>
</evidence>
<dbReference type="AlphaFoldDB" id="A0A6C0BI29"/>
<organism evidence="2">
    <name type="scientific">viral metagenome</name>
    <dbReference type="NCBI Taxonomy" id="1070528"/>
    <lineage>
        <taxon>unclassified sequences</taxon>
        <taxon>metagenomes</taxon>
        <taxon>organismal metagenomes</taxon>
    </lineage>
</organism>
<name>A0A6C0BI29_9ZZZZ</name>
<protein>
    <submittedName>
        <fullName evidence="2">Uncharacterized protein</fullName>
    </submittedName>
</protein>
<feature type="region of interest" description="Disordered" evidence="1">
    <location>
        <begin position="465"/>
        <end position="485"/>
    </location>
</feature>
<sequence>MDESSKNRKKIGGGFFNSLFGISIQTVQQSRDTSDLLNKILKWMLSESSLLDFYALASPDECKNYVVFTAKNLNELFNKINVYPVQDSEGSISFSWLAQPTIASSNSSTGDDSQLYFRSLKALKDGKGAYAIKQQELCNDIAFYYIRILQVFAALSLSVLDTEIPTDEQLSMLATIKAREGISQGTVTPIGFHQKGGQWVTREKIIRNPNFEILNDYLVKDWNNDYYRLSDDERDSHIIILTKYISKINTGEKKLRLNYLDGSKQATASLILEKVSEDEHRLSLIDITVQERSNDSITNITFKGDIPSYRNQSIPRFLKNTFKSMFDDSNYTEESTQKDVSYKLKLEKLSKIPEQLKMPSIWKSIARSPPIKAYCVSRALQLLSPGAGGKTSICNTSFSLIKTGSLPDPKRDVRETPGILALNLLFFDKIMGATPKINDPTKYRNFIKYLRQLYNDAGTNVYINKNTSGDPPIRNTTAPIRNTTAPPLCKDRDGPLYTKDDAAIRLLQEGFDALMSRQAEHTAAVALLIQKLFYIGENNAIFFHPVIQKGGLEEVNRIAVEARDLLISYYQDCEKSYRDTVFNIISSGKAETFSTEQTRR</sequence>
<proteinExistence type="predicted"/>
<reference evidence="2" key="1">
    <citation type="journal article" date="2020" name="Nature">
        <title>Giant virus diversity and host interactions through global metagenomics.</title>
        <authorList>
            <person name="Schulz F."/>
            <person name="Roux S."/>
            <person name="Paez-Espino D."/>
            <person name="Jungbluth S."/>
            <person name="Walsh D.A."/>
            <person name="Denef V.J."/>
            <person name="McMahon K.D."/>
            <person name="Konstantinidis K.T."/>
            <person name="Eloe-Fadrosh E.A."/>
            <person name="Kyrpides N.C."/>
            <person name="Woyke T."/>
        </authorList>
    </citation>
    <scope>NUCLEOTIDE SEQUENCE</scope>
    <source>
        <strain evidence="2">GVMAG-M-3300013285-6</strain>
    </source>
</reference>
<evidence type="ECO:0000313" key="2">
    <source>
        <dbReference type="EMBL" id="QHS92007.1"/>
    </source>
</evidence>
<dbReference type="EMBL" id="MN739167">
    <property type="protein sequence ID" value="QHS92007.1"/>
    <property type="molecule type" value="Genomic_DNA"/>
</dbReference>